<dbReference type="SUPFAM" id="SSF52540">
    <property type="entry name" value="P-loop containing nucleoside triphosphate hydrolases"/>
    <property type="match status" value="1"/>
</dbReference>
<reference evidence="1 2" key="1">
    <citation type="journal article" date="2011" name="J. Bacteriol.">
        <title>Complete genome sequence and updated annotation of Desulfovibrio alaskensis G20.</title>
        <authorList>
            <person name="Hauser L.J."/>
            <person name="Land M.L."/>
            <person name="Brown S.D."/>
            <person name="Larimer F."/>
            <person name="Keller K.L."/>
            <person name="Rapp-Giles B.J."/>
            <person name="Price M.N."/>
            <person name="Lin M."/>
            <person name="Bruce D.C."/>
            <person name="Detter J.C."/>
            <person name="Tapia R."/>
            <person name="Han C.S."/>
            <person name="Goodwin L.A."/>
            <person name="Cheng J.F."/>
            <person name="Pitluck S."/>
            <person name="Copeland A."/>
            <person name="Lucas S."/>
            <person name="Nolan M."/>
            <person name="Lapidus A.L."/>
            <person name="Palumbo A.V."/>
            <person name="Wall J.D."/>
        </authorList>
    </citation>
    <scope>NUCLEOTIDE SEQUENCE [LARGE SCALE GENOMIC DNA]</scope>
    <source>
        <strain evidence="2">ATCC BAA 1058 / DSM 17464 / G20</strain>
    </source>
</reference>
<dbReference type="PANTHER" id="PTHR11669">
    <property type="entry name" value="REPLICATION FACTOR C / DNA POLYMERASE III GAMMA-TAU SUBUNIT"/>
    <property type="match status" value="1"/>
</dbReference>
<dbReference type="InterPro" id="IPR027417">
    <property type="entry name" value="P-loop_NTPase"/>
</dbReference>
<name>Q317B8_OLEA2</name>
<evidence type="ECO:0000313" key="1">
    <source>
        <dbReference type="EMBL" id="ABB36978.1"/>
    </source>
</evidence>
<protein>
    <submittedName>
        <fullName evidence="1">DNA polymerase III subunit delta</fullName>
    </submittedName>
</protein>
<dbReference type="GO" id="GO:0006261">
    <property type="term" value="P:DNA-templated DNA replication"/>
    <property type="evidence" value="ECO:0007669"/>
    <property type="project" value="TreeGrafter"/>
</dbReference>
<dbReference type="HOGENOM" id="CLU_066187_0_0_7"/>
<dbReference type="Proteomes" id="UP000002710">
    <property type="component" value="Chromosome"/>
</dbReference>
<dbReference type="KEGG" id="dde:Dde_0177"/>
<evidence type="ECO:0000313" key="2">
    <source>
        <dbReference type="Proteomes" id="UP000002710"/>
    </source>
</evidence>
<keyword evidence="2" id="KW-1185">Reference proteome</keyword>
<dbReference type="AlphaFoldDB" id="Q317B8"/>
<dbReference type="RefSeq" id="WP_011366338.1">
    <property type="nucleotide sequence ID" value="NC_007519.1"/>
</dbReference>
<organism evidence="1 2">
    <name type="scientific">Oleidesulfovibrio alaskensis (strain ATCC BAA-1058 / DSM 17464 / G20)</name>
    <name type="common">Desulfovibrio alaskensis</name>
    <dbReference type="NCBI Taxonomy" id="207559"/>
    <lineage>
        <taxon>Bacteria</taxon>
        <taxon>Pseudomonadati</taxon>
        <taxon>Thermodesulfobacteriota</taxon>
        <taxon>Desulfovibrionia</taxon>
        <taxon>Desulfovibrionales</taxon>
        <taxon>Desulfovibrionaceae</taxon>
        <taxon>Oleidesulfovibrio</taxon>
    </lineage>
</organism>
<proteinExistence type="predicted"/>
<dbReference type="EMBL" id="CP000112">
    <property type="protein sequence ID" value="ABB36978.1"/>
    <property type="molecule type" value="Genomic_DNA"/>
</dbReference>
<dbReference type="Pfam" id="PF13177">
    <property type="entry name" value="DNA_pol3_delta2"/>
    <property type="match status" value="1"/>
</dbReference>
<dbReference type="Gene3D" id="3.40.50.300">
    <property type="entry name" value="P-loop containing nucleotide triphosphate hydrolases"/>
    <property type="match status" value="1"/>
</dbReference>
<dbReference type="eggNOG" id="COG0470">
    <property type="taxonomic scope" value="Bacteria"/>
</dbReference>
<dbReference type="STRING" id="207559.Dde_0177"/>
<gene>
    <name evidence="1" type="ordered locus">Dde_0177</name>
</gene>
<dbReference type="PANTHER" id="PTHR11669:SF8">
    <property type="entry name" value="DNA POLYMERASE III SUBUNIT DELTA"/>
    <property type="match status" value="1"/>
</dbReference>
<sequence length="296" mass="31967">MSAQGETLCAPHASDIIAPALSSRHDRVRGYLERLAGSVPQVLLLEGGTPREREAVALWWAARLNCAGTGAPCLSCAVCTQFATRNNRDMFYLDGAQGSIKIDDVRAVRAVLGEPPRGRYRVVVLAEAQSLGIEAANALLKSLEEPRPGTSFVLLAPQRERLLPTLVSRSWVLTLAWPDGGACDPAVQEWADALAGFVSGEEGWFARTGAKGSIDQGTALQLVAFLQRQLALALTGRGASSFARLLVSRLDTAAMRRLDEALAECQDSLIYNVNPALVLDWLATRLFAWARTSRRA</sequence>
<dbReference type="InterPro" id="IPR050238">
    <property type="entry name" value="DNA_Rep/Repair_Clamp_Loader"/>
</dbReference>
<accession>Q317B8</accession>